<proteinExistence type="predicted"/>
<evidence type="ECO:0000313" key="1">
    <source>
        <dbReference type="EMBL" id="PIL42082.1"/>
    </source>
</evidence>
<dbReference type="EMBL" id="PDOC01000038">
    <property type="protein sequence ID" value="PIL42082.1"/>
    <property type="molecule type" value="Genomic_DNA"/>
</dbReference>
<evidence type="ECO:0000313" key="2">
    <source>
        <dbReference type="Proteomes" id="UP000230390"/>
    </source>
</evidence>
<name>A0A2G8T7U6_9BURK</name>
<sequence length="186" mass="20596">MGISLAWVAVETLPGELALARLSLSKTAKQCGYPFIGLVSHALPYNWFLLAASRCDHRIASPASMAAISLGCRAVACAVEEHVGFASCELWEDGKRSWSVAHDGSEDPENISFEGRVPQRFHALVASVEGEDSENFDGHFHMDIPLILAKELSGFRHDDINPAVDDTPFDVLHDEQGVRPWWRLWQ</sequence>
<dbReference type="Proteomes" id="UP000230390">
    <property type="component" value="Unassembled WGS sequence"/>
</dbReference>
<dbReference type="OrthoDB" id="5916423at2"/>
<organism evidence="1 2">
    <name type="scientific">Massilia eurypsychrophila</name>
    <dbReference type="NCBI Taxonomy" id="1485217"/>
    <lineage>
        <taxon>Bacteria</taxon>
        <taxon>Pseudomonadati</taxon>
        <taxon>Pseudomonadota</taxon>
        <taxon>Betaproteobacteria</taxon>
        <taxon>Burkholderiales</taxon>
        <taxon>Oxalobacteraceae</taxon>
        <taxon>Telluria group</taxon>
        <taxon>Massilia</taxon>
    </lineage>
</organism>
<dbReference type="RefSeq" id="WP_099793773.1">
    <property type="nucleotide sequence ID" value="NZ_JBHLYV010000016.1"/>
</dbReference>
<comment type="caution">
    <text evidence="1">The sequence shown here is derived from an EMBL/GenBank/DDBJ whole genome shotgun (WGS) entry which is preliminary data.</text>
</comment>
<protein>
    <submittedName>
        <fullName evidence="1">Uncharacterized protein</fullName>
    </submittedName>
</protein>
<dbReference type="AlphaFoldDB" id="A0A2G8T7U6"/>
<keyword evidence="2" id="KW-1185">Reference proteome</keyword>
<reference evidence="1 2" key="1">
    <citation type="submission" date="2017-10" db="EMBL/GenBank/DDBJ databases">
        <title>Massilia psychrophilum sp. nov., a novel purple-pigmented bacterium isolated from Tianshan glacier, Xinjiang Municipality, China.</title>
        <authorList>
            <person name="Wang H."/>
        </authorList>
    </citation>
    <scope>NUCLEOTIDE SEQUENCE [LARGE SCALE GENOMIC DNA]</scope>
    <source>
        <strain evidence="1 2">JCM 30074</strain>
    </source>
</reference>
<gene>
    <name evidence="1" type="ORF">CR105_26205</name>
</gene>
<accession>A0A2G8T7U6</accession>